<organism evidence="2 3">
    <name type="scientific">Hohenbuehelia grisea</name>
    <dbReference type="NCBI Taxonomy" id="104357"/>
    <lineage>
        <taxon>Eukaryota</taxon>
        <taxon>Fungi</taxon>
        <taxon>Dikarya</taxon>
        <taxon>Basidiomycota</taxon>
        <taxon>Agaricomycotina</taxon>
        <taxon>Agaricomycetes</taxon>
        <taxon>Agaricomycetidae</taxon>
        <taxon>Agaricales</taxon>
        <taxon>Pleurotineae</taxon>
        <taxon>Pleurotaceae</taxon>
        <taxon>Hohenbuehelia</taxon>
    </lineage>
</organism>
<dbReference type="PANTHER" id="PTHR12390">
    <property type="entry name" value="UROPORPHYRINOGEN III SYNTHASE"/>
    <property type="match status" value="1"/>
</dbReference>
<dbReference type="InterPro" id="IPR039793">
    <property type="entry name" value="UROS/Hem4"/>
</dbReference>
<dbReference type="Proteomes" id="UP001556367">
    <property type="component" value="Unassembled WGS sequence"/>
</dbReference>
<dbReference type="Gene3D" id="3.40.50.10090">
    <property type="match status" value="2"/>
</dbReference>
<proteinExistence type="predicted"/>
<accession>A0ABR3JB39</accession>
<gene>
    <name evidence="2" type="ORF">HGRIS_007022</name>
</gene>
<sequence>MPNVLLLRAPAPDGPDKYETAFTDSGYSIYSIPVLETVLTNLSDLERVIRAGPFMQSFGGVIVTSARACEAWKAVIGAIAHSDNKTSADWSDMPFYVVGKATSAAFADLAQSGAPSNLVPRDVRGEESGNAEQLAQFIIEDVEQRPAKLLYLTGDKNRDTLSRILSSANIEPTPLKVYETQGSSSFAAELECFIIGISEDISGWWIVFFAPSAANFVTPVLRRHFILPSTSEAWSQSPSVRLQARLAAIGPTTSSHLRDSLGLEVHVTASKPTAEDLVSAIFEYDTAHAA</sequence>
<evidence type="ECO:0000313" key="2">
    <source>
        <dbReference type="EMBL" id="KAL0952797.1"/>
    </source>
</evidence>
<protein>
    <recommendedName>
        <fullName evidence="1">Tetrapyrrole biosynthesis uroporphyrinogen III synthase domain-containing protein</fullName>
    </recommendedName>
</protein>
<comment type="caution">
    <text evidence="2">The sequence shown here is derived from an EMBL/GenBank/DDBJ whole genome shotgun (WGS) entry which is preliminary data.</text>
</comment>
<feature type="domain" description="Tetrapyrrole biosynthesis uroporphyrinogen III synthase" evidence="1">
    <location>
        <begin position="17"/>
        <end position="278"/>
    </location>
</feature>
<dbReference type="Pfam" id="PF02602">
    <property type="entry name" value="HEM4"/>
    <property type="match status" value="1"/>
</dbReference>
<reference evidence="3" key="1">
    <citation type="submission" date="2024-06" db="EMBL/GenBank/DDBJ databases">
        <title>Multi-omics analyses provide insights into the biosynthesis of the anticancer antibiotic pleurotin in Hohenbuehelia grisea.</title>
        <authorList>
            <person name="Weaver J.A."/>
            <person name="Alberti F."/>
        </authorList>
    </citation>
    <scope>NUCLEOTIDE SEQUENCE [LARGE SCALE GENOMIC DNA]</scope>
    <source>
        <strain evidence="3">T-177</strain>
    </source>
</reference>
<name>A0ABR3JB39_9AGAR</name>
<dbReference type="CDD" id="cd06578">
    <property type="entry name" value="HemD"/>
    <property type="match status" value="1"/>
</dbReference>
<dbReference type="EMBL" id="JASNQZ010000010">
    <property type="protein sequence ID" value="KAL0952797.1"/>
    <property type="molecule type" value="Genomic_DNA"/>
</dbReference>
<dbReference type="InterPro" id="IPR003754">
    <property type="entry name" value="4pyrrol_synth_uPrphyn_synth"/>
</dbReference>
<dbReference type="PANTHER" id="PTHR12390:SF0">
    <property type="entry name" value="UROPORPHYRINOGEN-III SYNTHASE"/>
    <property type="match status" value="1"/>
</dbReference>
<keyword evidence="3" id="KW-1185">Reference proteome</keyword>
<dbReference type="SUPFAM" id="SSF69618">
    <property type="entry name" value="HemD-like"/>
    <property type="match status" value="1"/>
</dbReference>
<dbReference type="InterPro" id="IPR036108">
    <property type="entry name" value="4pyrrol_syn_uPrphyn_synt_sf"/>
</dbReference>
<evidence type="ECO:0000259" key="1">
    <source>
        <dbReference type="Pfam" id="PF02602"/>
    </source>
</evidence>
<evidence type="ECO:0000313" key="3">
    <source>
        <dbReference type="Proteomes" id="UP001556367"/>
    </source>
</evidence>